<evidence type="ECO:0000256" key="1">
    <source>
        <dbReference type="RuleBase" id="RU003651"/>
    </source>
</evidence>
<name>A0A1I7XG55_HETBA</name>
<organism evidence="3 4">
    <name type="scientific">Heterorhabditis bacteriophora</name>
    <name type="common">Entomopathogenic nematode worm</name>
    <dbReference type="NCBI Taxonomy" id="37862"/>
    <lineage>
        <taxon>Eukaryota</taxon>
        <taxon>Metazoa</taxon>
        <taxon>Ecdysozoa</taxon>
        <taxon>Nematoda</taxon>
        <taxon>Chromadorea</taxon>
        <taxon>Rhabditida</taxon>
        <taxon>Rhabditina</taxon>
        <taxon>Rhabditomorpha</taxon>
        <taxon>Strongyloidea</taxon>
        <taxon>Heterorhabditidae</taxon>
        <taxon>Heterorhabditis</taxon>
    </lineage>
</organism>
<dbReference type="Proteomes" id="UP000095283">
    <property type="component" value="Unplaced"/>
</dbReference>
<keyword evidence="1" id="KW-0547">Nucleotide-binding</keyword>
<feature type="domain" description="ATPase AAA-type core" evidence="2">
    <location>
        <begin position="151"/>
        <end position="249"/>
    </location>
</feature>
<dbReference type="InterPro" id="IPR027417">
    <property type="entry name" value="P-loop_NTPase"/>
</dbReference>
<dbReference type="Pfam" id="PF00004">
    <property type="entry name" value="AAA"/>
    <property type="match status" value="1"/>
</dbReference>
<protein>
    <submittedName>
        <fullName evidence="4">ATPase_AAA_core domain-containing protein</fullName>
    </submittedName>
</protein>
<accession>A0A1I7XG55</accession>
<dbReference type="GO" id="GO:0016887">
    <property type="term" value="F:ATP hydrolysis activity"/>
    <property type="evidence" value="ECO:0007669"/>
    <property type="project" value="InterPro"/>
</dbReference>
<reference evidence="4" key="1">
    <citation type="submission" date="2016-11" db="UniProtKB">
        <authorList>
            <consortium name="WormBaseParasite"/>
        </authorList>
    </citation>
    <scope>IDENTIFICATION</scope>
</reference>
<dbReference type="SUPFAM" id="SSF52540">
    <property type="entry name" value="P-loop containing nucleoside triphosphate hydrolases"/>
    <property type="match status" value="1"/>
</dbReference>
<dbReference type="InterPro" id="IPR003959">
    <property type="entry name" value="ATPase_AAA_core"/>
</dbReference>
<evidence type="ECO:0000259" key="2">
    <source>
        <dbReference type="Pfam" id="PF00004"/>
    </source>
</evidence>
<dbReference type="InterPro" id="IPR003960">
    <property type="entry name" value="ATPase_AAA_CS"/>
</dbReference>
<dbReference type="PANTHER" id="PTHR23077">
    <property type="entry name" value="AAA-FAMILY ATPASE"/>
    <property type="match status" value="1"/>
</dbReference>
<dbReference type="GO" id="GO:0005829">
    <property type="term" value="C:cytosol"/>
    <property type="evidence" value="ECO:0007669"/>
    <property type="project" value="TreeGrafter"/>
</dbReference>
<keyword evidence="1" id="KW-0067">ATP-binding</keyword>
<dbReference type="PANTHER" id="PTHR23077:SF12">
    <property type="entry name" value="PEROXISOMAL ATPASE PEX1"/>
    <property type="match status" value="1"/>
</dbReference>
<dbReference type="PROSITE" id="PS00674">
    <property type="entry name" value="AAA"/>
    <property type="match status" value="1"/>
</dbReference>
<keyword evidence="3" id="KW-1185">Reference proteome</keyword>
<evidence type="ECO:0000313" key="3">
    <source>
        <dbReference type="Proteomes" id="UP000095283"/>
    </source>
</evidence>
<dbReference type="GO" id="GO:0016558">
    <property type="term" value="P:protein import into peroxisome matrix"/>
    <property type="evidence" value="ECO:0007669"/>
    <property type="project" value="TreeGrafter"/>
</dbReference>
<sequence>MEKKTRKGSCANQSKYYVASGVSGDLDSCLRTVYCPTPPFIWKRFLPQRVNERLEILREFLEPDCDLTPASKATENFTIADLRKFATRIQIEAKIRASPLSNDIIEIALSHSRPLGHVILKPKDEKKLSLIDIGGMKTEKQLLLEVIIWPFKGPELLSKYIGSSEENIRGVFERARSSAPCVVIFDELDSLAPRRGSDSTGVTDRVVNQLLTEMDGAEVLSGVFVIGCSSRIDLIDPALLRPGRFDHLVKCIPPNEEAFRAGQRVTLA</sequence>
<dbReference type="Gene3D" id="3.40.50.300">
    <property type="entry name" value="P-loop containing nucleotide triphosphate hydrolases"/>
    <property type="match status" value="1"/>
</dbReference>
<evidence type="ECO:0000313" key="4">
    <source>
        <dbReference type="WBParaSite" id="Hba_16720"/>
    </source>
</evidence>
<dbReference type="InterPro" id="IPR050168">
    <property type="entry name" value="AAA_ATPase_domain"/>
</dbReference>
<comment type="similarity">
    <text evidence="1">Belongs to the AAA ATPase family.</text>
</comment>
<dbReference type="GO" id="GO:0005524">
    <property type="term" value="F:ATP binding"/>
    <property type="evidence" value="ECO:0007669"/>
    <property type="project" value="UniProtKB-KW"/>
</dbReference>
<dbReference type="WBParaSite" id="Hba_16720">
    <property type="protein sequence ID" value="Hba_16720"/>
    <property type="gene ID" value="Hba_16720"/>
</dbReference>
<proteinExistence type="inferred from homology"/>
<dbReference type="AlphaFoldDB" id="A0A1I7XG55"/>
<dbReference type="GO" id="GO:0005778">
    <property type="term" value="C:peroxisomal membrane"/>
    <property type="evidence" value="ECO:0007669"/>
    <property type="project" value="TreeGrafter"/>
</dbReference>